<evidence type="ECO:0000313" key="2">
    <source>
        <dbReference type="EMBL" id="KAF2228605.1"/>
    </source>
</evidence>
<dbReference type="AlphaFoldDB" id="A0A6A6GS80"/>
<feature type="domain" description="DDE-1" evidence="1">
    <location>
        <begin position="50"/>
        <end position="184"/>
    </location>
</feature>
<dbReference type="GO" id="GO:0003677">
    <property type="term" value="F:DNA binding"/>
    <property type="evidence" value="ECO:0007669"/>
    <property type="project" value="TreeGrafter"/>
</dbReference>
<proteinExistence type="predicted"/>
<dbReference type="GO" id="GO:0005634">
    <property type="term" value="C:nucleus"/>
    <property type="evidence" value="ECO:0007669"/>
    <property type="project" value="TreeGrafter"/>
</dbReference>
<evidence type="ECO:0000259" key="1">
    <source>
        <dbReference type="Pfam" id="PF03184"/>
    </source>
</evidence>
<accession>A0A6A6GS80</accession>
<dbReference type="Pfam" id="PF03184">
    <property type="entry name" value="DDE_1"/>
    <property type="match status" value="1"/>
</dbReference>
<dbReference type="InterPro" id="IPR004875">
    <property type="entry name" value="DDE_SF_endonuclease_dom"/>
</dbReference>
<organism evidence="2 3">
    <name type="scientific">Viridothelium virens</name>
    <name type="common">Speckled blister lichen</name>
    <name type="synonym">Trypethelium virens</name>
    <dbReference type="NCBI Taxonomy" id="1048519"/>
    <lineage>
        <taxon>Eukaryota</taxon>
        <taxon>Fungi</taxon>
        <taxon>Dikarya</taxon>
        <taxon>Ascomycota</taxon>
        <taxon>Pezizomycotina</taxon>
        <taxon>Dothideomycetes</taxon>
        <taxon>Dothideomycetes incertae sedis</taxon>
        <taxon>Trypetheliales</taxon>
        <taxon>Trypetheliaceae</taxon>
        <taxon>Viridothelium</taxon>
    </lineage>
</organism>
<gene>
    <name evidence="2" type="ORF">EV356DRAFT_541541</name>
</gene>
<name>A0A6A6GS80_VIRVR</name>
<evidence type="ECO:0000313" key="3">
    <source>
        <dbReference type="Proteomes" id="UP000800092"/>
    </source>
</evidence>
<dbReference type="OrthoDB" id="4357141at2759"/>
<dbReference type="InterPro" id="IPR050863">
    <property type="entry name" value="CenT-Element_Derived"/>
</dbReference>
<keyword evidence="3" id="KW-1185">Reference proteome</keyword>
<sequence length="185" mass="21068">MEQYRLLPQNIYNMDEKGFCIGQIGKMKRVFSKKAYERGFLKGAGVDSARTWVTVLASVSMVGVVLPPTIIFEAQTTSIQDTWLQDFDAEKHNCAFASLPSGWTNNEIGFRWLIEVFDKRTKITAQKGRDMRLLIINSYGSHVDKAFLEYCDAHRILVAVFPPHLTHQLQPLDVSLFSPLATYYS</sequence>
<dbReference type="PANTHER" id="PTHR19303:SF74">
    <property type="entry name" value="POGO TRANSPOSABLE ELEMENT WITH KRAB DOMAIN"/>
    <property type="match status" value="1"/>
</dbReference>
<protein>
    <submittedName>
        <fullName evidence="2">CENP-B protein</fullName>
    </submittedName>
</protein>
<dbReference type="EMBL" id="ML991907">
    <property type="protein sequence ID" value="KAF2228605.1"/>
    <property type="molecule type" value="Genomic_DNA"/>
</dbReference>
<dbReference type="PANTHER" id="PTHR19303">
    <property type="entry name" value="TRANSPOSON"/>
    <property type="match status" value="1"/>
</dbReference>
<dbReference type="Proteomes" id="UP000800092">
    <property type="component" value="Unassembled WGS sequence"/>
</dbReference>
<reference evidence="2" key="1">
    <citation type="journal article" date="2020" name="Stud. Mycol.">
        <title>101 Dothideomycetes genomes: a test case for predicting lifestyles and emergence of pathogens.</title>
        <authorList>
            <person name="Haridas S."/>
            <person name="Albert R."/>
            <person name="Binder M."/>
            <person name="Bloem J."/>
            <person name="Labutti K."/>
            <person name="Salamov A."/>
            <person name="Andreopoulos B."/>
            <person name="Baker S."/>
            <person name="Barry K."/>
            <person name="Bills G."/>
            <person name="Bluhm B."/>
            <person name="Cannon C."/>
            <person name="Castanera R."/>
            <person name="Culley D."/>
            <person name="Daum C."/>
            <person name="Ezra D."/>
            <person name="Gonzalez J."/>
            <person name="Henrissat B."/>
            <person name="Kuo A."/>
            <person name="Liang C."/>
            <person name="Lipzen A."/>
            <person name="Lutzoni F."/>
            <person name="Magnuson J."/>
            <person name="Mondo S."/>
            <person name="Nolan M."/>
            <person name="Ohm R."/>
            <person name="Pangilinan J."/>
            <person name="Park H.-J."/>
            <person name="Ramirez L."/>
            <person name="Alfaro M."/>
            <person name="Sun H."/>
            <person name="Tritt A."/>
            <person name="Yoshinaga Y."/>
            <person name="Zwiers L.-H."/>
            <person name="Turgeon B."/>
            <person name="Goodwin S."/>
            <person name="Spatafora J."/>
            <person name="Crous P."/>
            <person name="Grigoriev I."/>
        </authorList>
    </citation>
    <scope>NUCLEOTIDE SEQUENCE</scope>
    <source>
        <strain evidence="2">Tuck. ex Michener</strain>
    </source>
</reference>